<organism evidence="2">
    <name type="scientific">Tanacetum cinerariifolium</name>
    <name type="common">Dalmatian daisy</name>
    <name type="synonym">Chrysanthemum cinerariifolium</name>
    <dbReference type="NCBI Taxonomy" id="118510"/>
    <lineage>
        <taxon>Eukaryota</taxon>
        <taxon>Viridiplantae</taxon>
        <taxon>Streptophyta</taxon>
        <taxon>Embryophyta</taxon>
        <taxon>Tracheophyta</taxon>
        <taxon>Spermatophyta</taxon>
        <taxon>Magnoliopsida</taxon>
        <taxon>eudicotyledons</taxon>
        <taxon>Gunneridae</taxon>
        <taxon>Pentapetalae</taxon>
        <taxon>asterids</taxon>
        <taxon>campanulids</taxon>
        <taxon>Asterales</taxon>
        <taxon>Asteraceae</taxon>
        <taxon>Asteroideae</taxon>
        <taxon>Anthemideae</taxon>
        <taxon>Anthemidinae</taxon>
        <taxon>Tanacetum</taxon>
    </lineage>
</organism>
<dbReference type="EMBL" id="BKCJ011266862">
    <property type="protein sequence ID" value="GFD12611.1"/>
    <property type="molecule type" value="Genomic_DNA"/>
</dbReference>
<dbReference type="AlphaFoldDB" id="A0A699TSS2"/>
<feature type="compositionally biased region" description="Basic residues" evidence="1">
    <location>
        <begin position="95"/>
        <end position="109"/>
    </location>
</feature>
<feature type="region of interest" description="Disordered" evidence="1">
    <location>
        <begin position="1"/>
        <end position="109"/>
    </location>
</feature>
<evidence type="ECO:0000256" key="1">
    <source>
        <dbReference type="SAM" id="MobiDB-lite"/>
    </source>
</evidence>
<gene>
    <name evidence="2" type="ORF">Tci_884580</name>
</gene>
<feature type="compositionally biased region" description="Low complexity" evidence="1">
    <location>
        <begin position="71"/>
        <end position="82"/>
    </location>
</feature>
<comment type="caution">
    <text evidence="2">The sequence shown here is derived from an EMBL/GenBank/DDBJ whole genome shotgun (WGS) entry which is preliminary data.</text>
</comment>
<name>A0A699TSS2_TANCI</name>
<reference evidence="2" key="1">
    <citation type="journal article" date="2019" name="Sci. Rep.">
        <title>Draft genome of Tanacetum cinerariifolium, the natural source of mosquito coil.</title>
        <authorList>
            <person name="Yamashiro T."/>
            <person name="Shiraishi A."/>
            <person name="Satake H."/>
            <person name="Nakayama K."/>
        </authorList>
    </citation>
    <scope>NUCLEOTIDE SEQUENCE</scope>
</reference>
<sequence length="109" mass="11764">SSHPDCHHAPGWPPQPANRTGRVPARPGLRRALVHGPQLRRQNRSARHPILPLPAGPRSQPTQPGHRVSSAPAPQGHGAAPALRPKQRVLPARPRAGRRCARHSRGVSL</sequence>
<accession>A0A699TSS2</accession>
<evidence type="ECO:0000313" key="2">
    <source>
        <dbReference type="EMBL" id="GFD12611.1"/>
    </source>
</evidence>
<protein>
    <submittedName>
        <fullName evidence="2">Uncharacterized protein</fullName>
    </submittedName>
</protein>
<proteinExistence type="predicted"/>
<feature type="non-terminal residue" evidence="2">
    <location>
        <position position="1"/>
    </location>
</feature>